<keyword evidence="2 5" id="KW-0812">Transmembrane</keyword>
<dbReference type="Gene3D" id="2.40.50.140">
    <property type="entry name" value="Nucleic acid-binding proteins"/>
    <property type="match status" value="1"/>
</dbReference>
<dbReference type="InterPro" id="IPR052165">
    <property type="entry name" value="Membrane_assoc_protease"/>
</dbReference>
<dbReference type="RefSeq" id="WP_145803291.1">
    <property type="nucleotide sequence ID" value="NZ_VIVK01000001.1"/>
</dbReference>
<accession>A0A561BLW3</accession>
<dbReference type="Pfam" id="PF01957">
    <property type="entry name" value="NfeD"/>
    <property type="match status" value="1"/>
</dbReference>
<feature type="domain" description="NfeD-like C-terminal" evidence="6">
    <location>
        <begin position="83"/>
        <end position="141"/>
    </location>
</feature>
<evidence type="ECO:0000259" key="6">
    <source>
        <dbReference type="Pfam" id="PF01957"/>
    </source>
</evidence>
<keyword evidence="8" id="KW-1185">Reference proteome</keyword>
<proteinExistence type="predicted"/>
<name>A0A561BLW3_9ACTN</name>
<keyword evidence="7" id="KW-0645">Protease</keyword>
<dbReference type="OrthoDB" id="9792945at2"/>
<reference evidence="7 8" key="1">
    <citation type="submission" date="2019-06" db="EMBL/GenBank/DDBJ databases">
        <title>Sequencing the genomes of 1000 actinobacteria strains.</title>
        <authorList>
            <person name="Klenk H.-P."/>
        </authorList>
    </citation>
    <scope>NUCLEOTIDE SEQUENCE [LARGE SCALE GENOMIC DNA]</scope>
    <source>
        <strain evidence="7 8">DSM 24683</strain>
    </source>
</reference>
<feature type="transmembrane region" description="Helical" evidence="5">
    <location>
        <begin position="31"/>
        <end position="64"/>
    </location>
</feature>
<evidence type="ECO:0000256" key="3">
    <source>
        <dbReference type="ARBA" id="ARBA00022989"/>
    </source>
</evidence>
<dbReference type="GO" id="GO:0005886">
    <property type="term" value="C:plasma membrane"/>
    <property type="evidence" value="ECO:0007669"/>
    <property type="project" value="TreeGrafter"/>
</dbReference>
<organism evidence="7 8">
    <name type="scientific">Kribbella amoyensis</name>
    <dbReference type="NCBI Taxonomy" id="996641"/>
    <lineage>
        <taxon>Bacteria</taxon>
        <taxon>Bacillati</taxon>
        <taxon>Actinomycetota</taxon>
        <taxon>Actinomycetes</taxon>
        <taxon>Propionibacteriales</taxon>
        <taxon>Kribbellaceae</taxon>
        <taxon>Kribbella</taxon>
    </lineage>
</organism>
<dbReference type="GO" id="GO:0008233">
    <property type="term" value="F:peptidase activity"/>
    <property type="evidence" value="ECO:0007669"/>
    <property type="project" value="UniProtKB-KW"/>
</dbReference>
<comment type="caution">
    <text evidence="7">The sequence shown here is derived from an EMBL/GenBank/DDBJ whole genome shotgun (WGS) entry which is preliminary data.</text>
</comment>
<protein>
    <submittedName>
        <fullName evidence="7">Membrane protein implicated in regulation of membrane protease activity</fullName>
    </submittedName>
</protein>
<dbReference type="Proteomes" id="UP000318380">
    <property type="component" value="Unassembled WGS sequence"/>
</dbReference>
<keyword evidence="3 5" id="KW-1133">Transmembrane helix</keyword>
<dbReference type="InterPro" id="IPR012340">
    <property type="entry name" value="NA-bd_OB-fold"/>
</dbReference>
<dbReference type="AlphaFoldDB" id="A0A561BLW3"/>
<evidence type="ECO:0000313" key="7">
    <source>
        <dbReference type="EMBL" id="TWD79835.1"/>
    </source>
</evidence>
<keyword evidence="4 5" id="KW-0472">Membrane</keyword>
<dbReference type="GO" id="GO:0006508">
    <property type="term" value="P:proteolysis"/>
    <property type="evidence" value="ECO:0007669"/>
    <property type="project" value="UniProtKB-KW"/>
</dbReference>
<dbReference type="PANTHER" id="PTHR33507">
    <property type="entry name" value="INNER MEMBRANE PROTEIN YBBJ"/>
    <property type="match status" value="1"/>
</dbReference>
<evidence type="ECO:0000256" key="2">
    <source>
        <dbReference type="ARBA" id="ARBA00022692"/>
    </source>
</evidence>
<evidence type="ECO:0000256" key="1">
    <source>
        <dbReference type="ARBA" id="ARBA00004141"/>
    </source>
</evidence>
<evidence type="ECO:0000313" key="8">
    <source>
        <dbReference type="Proteomes" id="UP000318380"/>
    </source>
</evidence>
<keyword evidence="7" id="KW-0378">Hydrolase</keyword>
<dbReference type="PANTHER" id="PTHR33507:SF3">
    <property type="entry name" value="INNER MEMBRANE PROTEIN YBBJ"/>
    <property type="match status" value="1"/>
</dbReference>
<comment type="subcellular location">
    <subcellularLocation>
        <location evidence="1">Membrane</location>
        <topology evidence="1">Multi-pass membrane protein</topology>
    </subcellularLocation>
</comment>
<evidence type="ECO:0000256" key="4">
    <source>
        <dbReference type="ARBA" id="ARBA00023136"/>
    </source>
</evidence>
<evidence type="ECO:0000256" key="5">
    <source>
        <dbReference type="SAM" id="Phobius"/>
    </source>
</evidence>
<dbReference type="InterPro" id="IPR002810">
    <property type="entry name" value="NfeD-like_C"/>
</dbReference>
<sequence>MQSWLIWLCIAAVLGAAELLTATFDLLMLAVAALAAAGVAALGLGAGLQFAAFLLTAAAMITLVRPVARRRLTQAPQLRSGVAGLIGREAVVLSQVGREPGRVRIGGEEWTARSYDPDLSIPAGTLVDVFAIEGATALVHPREEPWPNSSSG</sequence>
<dbReference type="SUPFAM" id="SSF141322">
    <property type="entry name" value="NfeD domain-like"/>
    <property type="match status" value="1"/>
</dbReference>
<dbReference type="EMBL" id="VIVK01000001">
    <property type="protein sequence ID" value="TWD79835.1"/>
    <property type="molecule type" value="Genomic_DNA"/>
</dbReference>
<gene>
    <name evidence="7" type="ORF">FB561_0901</name>
</gene>